<organism evidence="1 2">
    <name type="scientific">Bowmanella yangjiangensis</name>
    <dbReference type="NCBI Taxonomy" id="2811230"/>
    <lineage>
        <taxon>Bacteria</taxon>
        <taxon>Pseudomonadati</taxon>
        <taxon>Pseudomonadota</taxon>
        <taxon>Gammaproteobacteria</taxon>
        <taxon>Alteromonadales</taxon>
        <taxon>Alteromonadaceae</taxon>
        <taxon>Bowmanella</taxon>
    </lineage>
</organism>
<sequence>MKTDLAPVQEQAIPADSWVHADQAIEQHYRIPGRITQADIDRMAADFLASGGRIQEVETGVSGEVSLFNNRPVGGGAQFLPEERIAHDTKRIARIYEGDAEVVEKLKAALPAAEMQRDLTKACGCSRDKVVRILRTYFADDPIAQPFLKLRYRVAV</sequence>
<dbReference type="Proteomes" id="UP000663992">
    <property type="component" value="Unassembled WGS sequence"/>
</dbReference>
<evidence type="ECO:0000313" key="1">
    <source>
        <dbReference type="EMBL" id="MBN7822444.1"/>
    </source>
</evidence>
<comment type="caution">
    <text evidence="1">The sequence shown here is derived from an EMBL/GenBank/DDBJ whole genome shotgun (WGS) entry which is preliminary data.</text>
</comment>
<protein>
    <submittedName>
        <fullName evidence="1">Uncharacterized protein</fullName>
    </submittedName>
</protein>
<name>A0ABS3D394_9ALTE</name>
<keyword evidence="2" id="KW-1185">Reference proteome</keyword>
<dbReference type="RefSeq" id="WP_206596371.1">
    <property type="nucleotide sequence ID" value="NZ_JAFKCS010000068.1"/>
</dbReference>
<reference evidence="1 2" key="1">
    <citation type="submission" date="2021-03" db="EMBL/GenBank/DDBJ databases">
        <title>novel species isolated from a fishpond in China.</title>
        <authorList>
            <person name="Lu H."/>
            <person name="Cai Z."/>
        </authorList>
    </citation>
    <scope>NUCLEOTIDE SEQUENCE [LARGE SCALE GENOMIC DNA]</scope>
    <source>
        <strain evidence="1 2">Y57</strain>
    </source>
</reference>
<proteinExistence type="predicted"/>
<dbReference type="EMBL" id="JAFKCS010000068">
    <property type="protein sequence ID" value="MBN7822444.1"/>
    <property type="molecule type" value="Genomic_DNA"/>
</dbReference>
<evidence type="ECO:0000313" key="2">
    <source>
        <dbReference type="Proteomes" id="UP000663992"/>
    </source>
</evidence>
<gene>
    <name evidence="1" type="ORF">J0A65_21455</name>
</gene>
<accession>A0ABS3D394</accession>